<dbReference type="Proteomes" id="UP001202248">
    <property type="component" value="Unassembled WGS sequence"/>
</dbReference>
<comment type="caution">
    <text evidence="2">The sequence shown here is derived from an EMBL/GenBank/DDBJ whole genome shotgun (WGS) entry which is preliminary data.</text>
</comment>
<protein>
    <submittedName>
        <fullName evidence="2">Uncharacterized protein</fullName>
    </submittedName>
</protein>
<proteinExistence type="predicted"/>
<evidence type="ECO:0000256" key="1">
    <source>
        <dbReference type="SAM" id="SignalP"/>
    </source>
</evidence>
<evidence type="ECO:0000313" key="3">
    <source>
        <dbReference type="Proteomes" id="UP001202248"/>
    </source>
</evidence>
<feature type="signal peptide" evidence="1">
    <location>
        <begin position="1"/>
        <end position="19"/>
    </location>
</feature>
<organism evidence="2 3">
    <name type="scientific">Niabella ginsengisoli</name>
    <dbReference type="NCBI Taxonomy" id="522298"/>
    <lineage>
        <taxon>Bacteria</taxon>
        <taxon>Pseudomonadati</taxon>
        <taxon>Bacteroidota</taxon>
        <taxon>Chitinophagia</taxon>
        <taxon>Chitinophagales</taxon>
        <taxon>Chitinophagaceae</taxon>
        <taxon>Niabella</taxon>
    </lineage>
</organism>
<dbReference type="EMBL" id="JAKWBL010000004">
    <property type="protein sequence ID" value="MCH5600129.1"/>
    <property type="molecule type" value="Genomic_DNA"/>
</dbReference>
<keyword evidence="1" id="KW-0732">Signal</keyword>
<evidence type="ECO:0000313" key="2">
    <source>
        <dbReference type="EMBL" id="MCH5600129.1"/>
    </source>
</evidence>
<reference evidence="2 3" key="1">
    <citation type="submission" date="2022-02" db="EMBL/GenBank/DDBJ databases">
        <authorList>
            <person name="Min J."/>
        </authorList>
    </citation>
    <scope>NUCLEOTIDE SEQUENCE [LARGE SCALE GENOMIC DNA]</scope>
    <source>
        <strain evidence="2 3">GR10-1</strain>
    </source>
</reference>
<sequence length="222" mass="24518">MMQVSIVFSFLLTAHLLSAQINNKTNGYLLTDRESYLSGDTVWAKVFFVDKNEPVAIAAYLTDCASNLIAGPYYFKVANNSSVIMLPLPQLQAKGLYNLLISSSGVINSPNIAKQIKIYGTGEVPLDCKDPDRIGFFPEGSHLIAGKVNRVVIKMEDDFSDTNNYSGQIFDKAGKTVCSFSLGYNGIGEVSITPEDDNGYYAMINGKNTCFLLQKLTRYYLR</sequence>
<keyword evidence="3" id="KW-1185">Reference proteome</keyword>
<feature type="chain" id="PRO_5047017634" evidence="1">
    <location>
        <begin position="20"/>
        <end position="222"/>
    </location>
</feature>
<name>A0ABS9SP35_9BACT</name>
<accession>A0ABS9SP35</accession>
<gene>
    <name evidence="2" type="ORF">MKP09_20515</name>
</gene>
<dbReference type="RefSeq" id="WP_240832141.1">
    <property type="nucleotide sequence ID" value="NZ_JAKWBL010000004.1"/>
</dbReference>